<name>A0ABT6FXT6_9FLAO</name>
<organism evidence="3 4">
    <name type="scientific">Winogradskyella marincola</name>
    <dbReference type="NCBI Taxonomy" id="3037795"/>
    <lineage>
        <taxon>Bacteria</taxon>
        <taxon>Pseudomonadati</taxon>
        <taxon>Bacteroidota</taxon>
        <taxon>Flavobacteriia</taxon>
        <taxon>Flavobacteriales</taxon>
        <taxon>Flavobacteriaceae</taxon>
        <taxon>Winogradskyella</taxon>
    </lineage>
</organism>
<dbReference type="InterPro" id="IPR036163">
    <property type="entry name" value="HMA_dom_sf"/>
</dbReference>
<dbReference type="PRINTS" id="PR00946">
    <property type="entry name" value="HGSCAVENGER"/>
</dbReference>
<protein>
    <submittedName>
        <fullName evidence="3">Cation transporter</fullName>
    </submittedName>
</protein>
<keyword evidence="4" id="KW-1185">Reference proteome</keyword>
<dbReference type="SUPFAM" id="SSF55008">
    <property type="entry name" value="HMA, heavy metal-associated domain"/>
    <property type="match status" value="1"/>
</dbReference>
<evidence type="ECO:0000313" key="3">
    <source>
        <dbReference type="EMBL" id="MDG4714607.1"/>
    </source>
</evidence>
<dbReference type="Pfam" id="PF00403">
    <property type="entry name" value="HMA"/>
    <property type="match status" value="1"/>
</dbReference>
<accession>A0ABT6FXT6</accession>
<evidence type="ECO:0000259" key="2">
    <source>
        <dbReference type="PROSITE" id="PS50846"/>
    </source>
</evidence>
<sequence length="122" mass="13587">MRKTILTSIVLIMTLTVGFAQSKTETVFGVRGNCGMCKSTIEKSVNNIDGVFEASWDKETKQMSISYDNTKTDVMALHKAIAKSGYDTEKVKADENAYNNLPGCCQYDREMELSAPKETKNK</sequence>
<evidence type="ECO:0000256" key="1">
    <source>
        <dbReference type="SAM" id="SignalP"/>
    </source>
</evidence>
<dbReference type="EMBL" id="JARSBN010000001">
    <property type="protein sequence ID" value="MDG4714607.1"/>
    <property type="molecule type" value="Genomic_DNA"/>
</dbReference>
<comment type="caution">
    <text evidence="3">The sequence shown here is derived from an EMBL/GenBank/DDBJ whole genome shotgun (WGS) entry which is preliminary data.</text>
</comment>
<dbReference type="RefSeq" id="WP_129760627.1">
    <property type="nucleotide sequence ID" value="NZ_JARSBN010000001.1"/>
</dbReference>
<dbReference type="InterPro" id="IPR001802">
    <property type="entry name" value="MerP/CopZ"/>
</dbReference>
<dbReference type="PROSITE" id="PS50846">
    <property type="entry name" value="HMA_2"/>
    <property type="match status" value="1"/>
</dbReference>
<keyword evidence="1" id="KW-0732">Signal</keyword>
<proteinExistence type="predicted"/>
<feature type="signal peptide" evidence="1">
    <location>
        <begin position="1"/>
        <end position="22"/>
    </location>
</feature>
<dbReference type="CDD" id="cd00371">
    <property type="entry name" value="HMA"/>
    <property type="match status" value="1"/>
</dbReference>
<dbReference type="Proteomes" id="UP001529085">
    <property type="component" value="Unassembled WGS sequence"/>
</dbReference>
<feature type="domain" description="HMA" evidence="2">
    <location>
        <begin position="21"/>
        <end position="89"/>
    </location>
</feature>
<gene>
    <name evidence="3" type="ORF">P7122_01895</name>
</gene>
<dbReference type="InterPro" id="IPR006121">
    <property type="entry name" value="HMA_dom"/>
</dbReference>
<reference evidence="3 4" key="1">
    <citation type="submission" date="2023-03" db="EMBL/GenBank/DDBJ databases">
        <title>Strain YYF002 represents a novel species in the genus Winogradskyella isolated from seawater.</title>
        <authorList>
            <person name="Fu Z.-Y."/>
        </authorList>
    </citation>
    <scope>NUCLEOTIDE SEQUENCE [LARGE SCALE GENOMIC DNA]</scope>
    <source>
        <strain evidence="3 4">YYF002</strain>
    </source>
</reference>
<feature type="chain" id="PRO_5045214281" evidence="1">
    <location>
        <begin position="23"/>
        <end position="122"/>
    </location>
</feature>
<evidence type="ECO:0000313" key="4">
    <source>
        <dbReference type="Proteomes" id="UP001529085"/>
    </source>
</evidence>
<dbReference type="Gene3D" id="3.30.70.100">
    <property type="match status" value="1"/>
</dbReference>